<name>A0A3E3I3Y4_9FIRM</name>
<evidence type="ECO:0000313" key="5">
    <source>
        <dbReference type="Proteomes" id="UP000261166"/>
    </source>
</evidence>
<dbReference type="AlphaFoldDB" id="A0A3E3I3Y4"/>
<dbReference type="Proteomes" id="UP000260812">
    <property type="component" value="Unassembled WGS sequence"/>
</dbReference>
<dbReference type="Proteomes" id="UP000261166">
    <property type="component" value="Unassembled WGS sequence"/>
</dbReference>
<evidence type="ECO:0000313" key="2">
    <source>
        <dbReference type="EMBL" id="RGE59804.1"/>
    </source>
</evidence>
<dbReference type="GeneID" id="97991023"/>
<evidence type="ECO:0000259" key="1">
    <source>
        <dbReference type="Pfam" id="PF13443"/>
    </source>
</evidence>
<gene>
    <name evidence="3" type="ORF">DWY69_12475</name>
    <name evidence="2" type="ORF">DXC51_13475</name>
</gene>
<dbReference type="EMBL" id="QVLV01000008">
    <property type="protein sequence ID" value="RGE59804.1"/>
    <property type="molecule type" value="Genomic_DNA"/>
</dbReference>
<dbReference type="Pfam" id="PF13443">
    <property type="entry name" value="HTH_26"/>
    <property type="match status" value="1"/>
</dbReference>
<proteinExistence type="predicted"/>
<feature type="domain" description="HTH cro/C1-type" evidence="1">
    <location>
        <begin position="11"/>
        <end position="65"/>
    </location>
</feature>
<protein>
    <submittedName>
        <fullName evidence="2">XRE family transcriptional regulator</fullName>
    </submittedName>
</protein>
<comment type="caution">
    <text evidence="2">The sequence shown here is derived from an EMBL/GenBank/DDBJ whole genome shotgun (WGS) entry which is preliminary data.</text>
</comment>
<sequence>MISYEPFFDTMKKKNISSYWLIMHGLSKGTYESLRKGKPCSTVTIDRLCTLMDCDVPDIITFKKD</sequence>
<accession>A0A3E3I3Y4</accession>
<evidence type="ECO:0000313" key="4">
    <source>
        <dbReference type="Proteomes" id="UP000260812"/>
    </source>
</evidence>
<dbReference type="InterPro" id="IPR001387">
    <property type="entry name" value="Cro/C1-type_HTH"/>
</dbReference>
<dbReference type="OrthoDB" id="9807880at2"/>
<dbReference type="RefSeq" id="WP_021635017.1">
    <property type="nucleotide sequence ID" value="NZ_CAMAZV010000006.1"/>
</dbReference>
<reference evidence="2 5" key="1">
    <citation type="submission" date="2018-08" db="EMBL/GenBank/DDBJ databases">
        <title>A genome reference for cultivated species of the human gut microbiota.</title>
        <authorList>
            <person name="Zou Y."/>
            <person name="Xue W."/>
            <person name="Luo G."/>
        </authorList>
    </citation>
    <scope>NUCLEOTIDE SEQUENCE [LARGE SCALE GENOMIC DNA]</scope>
    <source>
        <strain evidence="3 5">AF26-4BH</strain>
        <strain evidence="2">TF05-5AC</strain>
    </source>
</reference>
<dbReference type="EMBL" id="QVLU01000010">
    <property type="protein sequence ID" value="RGE71420.1"/>
    <property type="molecule type" value="Genomic_DNA"/>
</dbReference>
<keyword evidence="4" id="KW-1185">Reference proteome</keyword>
<evidence type="ECO:0000313" key="3">
    <source>
        <dbReference type="EMBL" id="RGE71420.1"/>
    </source>
</evidence>
<organism evidence="2 4">
    <name type="scientific">Eisenbergiella massiliensis</name>
    <dbReference type="NCBI Taxonomy" id="1720294"/>
    <lineage>
        <taxon>Bacteria</taxon>
        <taxon>Bacillati</taxon>
        <taxon>Bacillota</taxon>
        <taxon>Clostridia</taxon>
        <taxon>Lachnospirales</taxon>
        <taxon>Lachnospiraceae</taxon>
        <taxon>Eisenbergiella</taxon>
    </lineage>
</organism>